<dbReference type="InterPro" id="IPR007506">
    <property type="entry name" value="PMDh-L-like_dom"/>
</dbReference>
<evidence type="ECO:0000313" key="4">
    <source>
        <dbReference type="EMBL" id="CAB4340790.1"/>
    </source>
</evidence>
<evidence type="ECO:0000256" key="2">
    <source>
        <dbReference type="ARBA" id="ARBA00023239"/>
    </source>
</evidence>
<dbReference type="PANTHER" id="PTHR36577">
    <property type="entry name" value="DUF521 DOMAIN PROTEIN (AFU_ORTHOLOGUE AFUA_6G00490)"/>
    <property type="match status" value="1"/>
</dbReference>
<feature type="domain" description="Phosphomevalonate dehydratase large subunit-like" evidence="3">
    <location>
        <begin position="2"/>
        <end position="161"/>
    </location>
</feature>
<accession>A0A6J5ZJU3</accession>
<name>A0A6J5ZJU3_9ZZZZ</name>
<evidence type="ECO:0000259" key="3">
    <source>
        <dbReference type="Pfam" id="PF04412"/>
    </source>
</evidence>
<keyword evidence="1" id="KW-0408">Iron</keyword>
<dbReference type="AlphaFoldDB" id="A0A6J5ZJU3"/>
<dbReference type="GO" id="GO:0016829">
    <property type="term" value="F:lyase activity"/>
    <property type="evidence" value="ECO:0007669"/>
    <property type="project" value="UniProtKB-KW"/>
</dbReference>
<gene>
    <name evidence="4" type="ORF">UFOPK3770_00939</name>
</gene>
<keyword evidence="2" id="KW-0456">Lyase</keyword>
<proteinExistence type="predicted"/>
<dbReference type="PANTHER" id="PTHR36577:SF3">
    <property type="entry name" value="DUF521 DOMAIN PROTEIN (AFU_ORTHOLOGUE AFUA_6G00490)"/>
    <property type="match status" value="1"/>
</dbReference>
<dbReference type="EMBL" id="CAESAJ010000104">
    <property type="protein sequence ID" value="CAB4340790.1"/>
    <property type="molecule type" value="Genomic_DNA"/>
</dbReference>
<evidence type="ECO:0000256" key="1">
    <source>
        <dbReference type="ARBA" id="ARBA00023004"/>
    </source>
</evidence>
<dbReference type="Pfam" id="PF04412">
    <property type="entry name" value="AcnX"/>
    <property type="match status" value="1"/>
</dbReference>
<reference evidence="4" key="1">
    <citation type="submission" date="2020-05" db="EMBL/GenBank/DDBJ databases">
        <authorList>
            <person name="Chiriac C."/>
            <person name="Salcher M."/>
            <person name="Ghai R."/>
            <person name="Kavagutti S V."/>
        </authorList>
    </citation>
    <scope>NUCLEOTIDE SEQUENCE</scope>
</reference>
<protein>
    <submittedName>
        <fullName evidence="4">Unannotated protein</fullName>
    </submittedName>
</protein>
<organism evidence="4">
    <name type="scientific">freshwater metagenome</name>
    <dbReference type="NCBI Taxonomy" id="449393"/>
    <lineage>
        <taxon>unclassified sequences</taxon>
        <taxon>metagenomes</taxon>
        <taxon>ecological metagenomes</taxon>
    </lineage>
</organism>
<sequence length="177" mass="18934">MALFHVVGRTPEAPTLEAALGTNTDVPIHHITATTLDEARRELSTATNSRLDAVSLGTPHASINEIEAVHHALEHGEPIASGVDFYISTGRSVFAEAQERGYVSALESKGVTFVLDTCTYVTSILRPNTETVMTNSGKWAHYAPGNLGIDVVLATLEECVESARSGVVTWDKELFGG</sequence>